<comment type="caution">
    <text evidence="2">The sequence shown here is derived from an EMBL/GenBank/DDBJ whole genome shotgun (WGS) entry which is preliminary data.</text>
</comment>
<dbReference type="EMBL" id="JBHTGL010000008">
    <property type="protein sequence ID" value="MFD0629502.1"/>
    <property type="molecule type" value="Genomic_DNA"/>
</dbReference>
<evidence type="ECO:0008006" key="4">
    <source>
        <dbReference type="Google" id="ProtNLM"/>
    </source>
</evidence>
<dbReference type="PROSITE" id="PS51318">
    <property type="entry name" value="TAT"/>
    <property type="match status" value="1"/>
</dbReference>
<accession>A0ABW2X9S9</accession>
<evidence type="ECO:0000313" key="2">
    <source>
        <dbReference type="EMBL" id="MFD0629502.1"/>
    </source>
</evidence>
<feature type="signal peptide" evidence="1">
    <location>
        <begin position="1"/>
        <end position="29"/>
    </location>
</feature>
<proteinExistence type="predicted"/>
<gene>
    <name evidence="2" type="ORF">ACFQ2K_49700</name>
</gene>
<evidence type="ECO:0000256" key="1">
    <source>
        <dbReference type="SAM" id="SignalP"/>
    </source>
</evidence>
<dbReference type="Proteomes" id="UP001596915">
    <property type="component" value="Unassembled WGS sequence"/>
</dbReference>
<keyword evidence="1" id="KW-0732">Signal</keyword>
<organism evidence="2 3">
    <name type="scientific">Streptomyces sanglieri</name>
    <dbReference type="NCBI Taxonomy" id="193460"/>
    <lineage>
        <taxon>Bacteria</taxon>
        <taxon>Bacillati</taxon>
        <taxon>Actinomycetota</taxon>
        <taxon>Actinomycetes</taxon>
        <taxon>Kitasatosporales</taxon>
        <taxon>Streptomycetaceae</taxon>
        <taxon>Streptomyces</taxon>
    </lineage>
</organism>
<evidence type="ECO:0000313" key="3">
    <source>
        <dbReference type="Proteomes" id="UP001596915"/>
    </source>
</evidence>
<reference evidence="3" key="1">
    <citation type="journal article" date="2019" name="Int. J. Syst. Evol. Microbiol.">
        <title>The Global Catalogue of Microorganisms (GCM) 10K type strain sequencing project: providing services to taxonomists for standard genome sequencing and annotation.</title>
        <authorList>
            <consortium name="The Broad Institute Genomics Platform"/>
            <consortium name="The Broad Institute Genome Sequencing Center for Infectious Disease"/>
            <person name="Wu L."/>
            <person name="Ma J."/>
        </authorList>
    </citation>
    <scope>NUCLEOTIDE SEQUENCE [LARGE SCALE GENOMIC DNA]</scope>
    <source>
        <strain evidence="3">JCM 12607</strain>
    </source>
</reference>
<protein>
    <recommendedName>
        <fullName evidence="4">Secreted protein</fullName>
    </recommendedName>
</protein>
<dbReference type="InterPro" id="IPR006311">
    <property type="entry name" value="TAT_signal"/>
</dbReference>
<name>A0ABW2X9S9_9ACTN</name>
<feature type="chain" id="PRO_5045614890" description="Secreted protein" evidence="1">
    <location>
        <begin position="30"/>
        <end position="153"/>
    </location>
</feature>
<sequence length="153" mass="16273">MREITRRIAVLTGGLALVTGAMSSASVSAAASVPERSGAASGAAVTCYGSATSETFNMGTDEAEHSFGPYYTARPKICGDINLKITQWGSANPLRVRVCFYPTGGGKECTKYKGFTKSDVGKWRVLATDVIPGTKYRISMDYASHVFKGRLAD</sequence>
<keyword evidence="3" id="KW-1185">Reference proteome</keyword>